<protein>
    <submittedName>
        <fullName evidence="4">Uncharacterized protein</fullName>
    </submittedName>
</protein>
<gene>
    <name evidence="4" type="ORF">TrLO_g2156</name>
</gene>
<dbReference type="Proteomes" id="UP001165122">
    <property type="component" value="Unassembled WGS sequence"/>
</dbReference>
<comment type="similarity">
    <text evidence="1">Belongs to the methyltransferase superfamily.</text>
</comment>
<dbReference type="OrthoDB" id="206031at2759"/>
<accession>A0A9W7FV98</accession>
<dbReference type="InterPro" id="IPR029063">
    <property type="entry name" value="SAM-dependent_MTases_sf"/>
</dbReference>
<evidence type="ECO:0000313" key="5">
    <source>
        <dbReference type="Proteomes" id="UP001165122"/>
    </source>
</evidence>
<reference evidence="5" key="1">
    <citation type="journal article" date="2023" name="Commun. Biol.">
        <title>Genome analysis of Parmales, the sister group of diatoms, reveals the evolutionary specialization of diatoms from phago-mixotrophs to photoautotrophs.</title>
        <authorList>
            <person name="Ban H."/>
            <person name="Sato S."/>
            <person name="Yoshikawa S."/>
            <person name="Yamada K."/>
            <person name="Nakamura Y."/>
            <person name="Ichinomiya M."/>
            <person name="Sato N."/>
            <person name="Blanc-Mathieu R."/>
            <person name="Endo H."/>
            <person name="Kuwata A."/>
            <person name="Ogata H."/>
        </authorList>
    </citation>
    <scope>NUCLEOTIDE SEQUENCE [LARGE SCALE GENOMIC DNA]</scope>
    <source>
        <strain evidence="5">NIES 3700</strain>
    </source>
</reference>
<dbReference type="Gene3D" id="3.40.50.150">
    <property type="entry name" value="Vaccinia Virus protein VP39"/>
    <property type="match status" value="1"/>
</dbReference>
<dbReference type="PANTHER" id="PTHR12176">
    <property type="entry name" value="SAM-DEPENDENT METHYLTRANSFERASE SUPERFAMILY PROTEIN"/>
    <property type="match status" value="1"/>
</dbReference>
<name>A0A9W7FV98_9STRA</name>
<keyword evidence="3" id="KW-0808">Transferase</keyword>
<evidence type="ECO:0000313" key="4">
    <source>
        <dbReference type="EMBL" id="GMI18676.1"/>
    </source>
</evidence>
<evidence type="ECO:0000256" key="1">
    <source>
        <dbReference type="ARBA" id="ARBA00008361"/>
    </source>
</evidence>
<evidence type="ECO:0000256" key="2">
    <source>
        <dbReference type="ARBA" id="ARBA00022603"/>
    </source>
</evidence>
<dbReference type="InterPro" id="IPR051419">
    <property type="entry name" value="Lys/N-term_MeTrsfase_sf"/>
</dbReference>
<keyword evidence="5" id="KW-1185">Reference proteome</keyword>
<sequence>MTATTAMFPRRLLLSGFTRRSRSRLRILATTSITTTTTTTHTFPDFFCLSRRTLSTNNKPPDFSDPNYWNEYHNRSPSLDWFTSDNAPLLISIAQTVTSLRPTDRPSDRPFKVLHVGAGTSSLCEILHSHLDSTNLPFELTHTDITQSSVSILQNRSVQNVVKLDVTCPNQTSSLGLSSYDLIVDKGLLDCFVHSTSSSSSSSLKSTLKNFSNLLSDSGTYLMITNDSSDSRFDDFMNYGDGDWDLRRFNSRELVSDGEGDVVVNVIKVRLKN</sequence>
<keyword evidence="2" id="KW-0489">Methyltransferase</keyword>
<dbReference type="AlphaFoldDB" id="A0A9W7FV98"/>
<proteinExistence type="inferred from homology"/>
<dbReference type="SUPFAM" id="SSF53335">
    <property type="entry name" value="S-adenosyl-L-methionine-dependent methyltransferases"/>
    <property type="match status" value="1"/>
</dbReference>
<evidence type="ECO:0000256" key="3">
    <source>
        <dbReference type="ARBA" id="ARBA00022679"/>
    </source>
</evidence>
<dbReference type="GO" id="GO:0032259">
    <property type="term" value="P:methylation"/>
    <property type="evidence" value="ECO:0007669"/>
    <property type="project" value="UniProtKB-KW"/>
</dbReference>
<dbReference type="GO" id="GO:0008168">
    <property type="term" value="F:methyltransferase activity"/>
    <property type="evidence" value="ECO:0007669"/>
    <property type="project" value="UniProtKB-KW"/>
</dbReference>
<organism evidence="4 5">
    <name type="scientific">Triparma laevis f. longispina</name>
    <dbReference type="NCBI Taxonomy" id="1714387"/>
    <lineage>
        <taxon>Eukaryota</taxon>
        <taxon>Sar</taxon>
        <taxon>Stramenopiles</taxon>
        <taxon>Ochrophyta</taxon>
        <taxon>Bolidophyceae</taxon>
        <taxon>Parmales</taxon>
        <taxon>Triparmaceae</taxon>
        <taxon>Triparma</taxon>
    </lineage>
</organism>
<dbReference type="EMBL" id="BRXW01000343">
    <property type="protein sequence ID" value="GMI18676.1"/>
    <property type="molecule type" value="Genomic_DNA"/>
</dbReference>
<comment type="caution">
    <text evidence="4">The sequence shown here is derived from an EMBL/GenBank/DDBJ whole genome shotgun (WGS) entry which is preliminary data.</text>
</comment>